<name>A0A3B1CVB7_9ZZZZ</name>
<accession>A0A3B1CVB7</accession>
<sequence length="59" mass="6821">MTLDVAIDQDLPEKILAENRRVHALESGLYLQRHPEQTNFFQTNVLRSALDRLDTELGK</sequence>
<protein>
    <submittedName>
        <fullName evidence="1">Uncharacterized protein</fullName>
    </submittedName>
</protein>
<proteinExistence type="predicted"/>
<dbReference type="EMBL" id="UOGG01000058">
    <property type="protein sequence ID" value="VAX28533.1"/>
    <property type="molecule type" value="Genomic_DNA"/>
</dbReference>
<organism evidence="1">
    <name type="scientific">hydrothermal vent metagenome</name>
    <dbReference type="NCBI Taxonomy" id="652676"/>
    <lineage>
        <taxon>unclassified sequences</taxon>
        <taxon>metagenomes</taxon>
        <taxon>ecological metagenomes</taxon>
    </lineage>
</organism>
<gene>
    <name evidence="1" type="ORF">MNBD_NITROSPINAE05-415</name>
</gene>
<evidence type="ECO:0000313" key="1">
    <source>
        <dbReference type="EMBL" id="VAX28533.1"/>
    </source>
</evidence>
<reference evidence="1" key="1">
    <citation type="submission" date="2018-06" db="EMBL/GenBank/DDBJ databases">
        <authorList>
            <person name="Zhirakovskaya E."/>
        </authorList>
    </citation>
    <scope>NUCLEOTIDE SEQUENCE</scope>
</reference>
<dbReference type="AlphaFoldDB" id="A0A3B1CVB7"/>
<feature type="non-terminal residue" evidence="1">
    <location>
        <position position="59"/>
    </location>
</feature>